<dbReference type="EMBL" id="PDKM01000001">
    <property type="protein sequence ID" value="RXK11281.1"/>
    <property type="molecule type" value="Genomic_DNA"/>
</dbReference>
<dbReference type="Proteomes" id="UP000253850">
    <property type="component" value="Chromosome"/>
</dbReference>
<evidence type="ECO:0000313" key="4">
    <source>
        <dbReference type="Proteomes" id="UP000253850"/>
    </source>
</evidence>
<dbReference type="KEGG" id="hbv:ABIV_1173"/>
<protein>
    <recommendedName>
        <fullName evidence="6">Prepilin-type N-terminal cleavage/methylation domain-containing protein</fullName>
    </recommendedName>
</protein>
<evidence type="ECO:0000313" key="5">
    <source>
        <dbReference type="Proteomes" id="UP000289193"/>
    </source>
</evidence>
<dbReference type="Proteomes" id="UP000289193">
    <property type="component" value="Unassembled WGS sequence"/>
</dbReference>
<accession>A0AAX2ACS1</accession>
<evidence type="ECO:0000256" key="1">
    <source>
        <dbReference type="SAM" id="Phobius"/>
    </source>
</evidence>
<keyword evidence="1" id="KW-0812">Transmembrane</keyword>
<dbReference type="EMBL" id="CP031217">
    <property type="protein sequence ID" value="AXH12176.1"/>
    <property type="molecule type" value="Genomic_DNA"/>
</dbReference>
<keyword evidence="1" id="KW-1133">Transmembrane helix</keyword>
<evidence type="ECO:0008006" key="6">
    <source>
        <dbReference type="Google" id="ProtNLM"/>
    </source>
</evidence>
<sequence length="170" mass="20226">MFKAKKAFTLLEVVISITIFIILLIFLYRALDDTKLGNRKFEKYLQEYDNSNYLYKIFSKDIAQSISDVKITQDLNGNSIIIFESTNNYYNPFYKNIAYIISSNNNLMRIESEDKFEKANGSTEFYNKCYITKLLENVDKFLILKKEDKIVFIVNQKNKDRIYYPTYKIK</sequence>
<name>A0AAX2ACS1_9BACT</name>
<dbReference type="AlphaFoldDB" id="A0AAX2ACS1"/>
<evidence type="ECO:0000313" key="2">
    <source>
        <dbReference type="EMBL" id="AXH12176.1"/>
    </source>
</evidence>
<feature type="transmembrane region" description="Helical" evidence="1">
    <location>
        <begin position="7"/>
        <end position="31"/>
    </location>
</feature>
<gene>
    <name evidence="2" type="ORF">ABIV_1173</name>
    <name evidence="3" type="ORF">CRV05_02630</name>
</gene>
<proteinExistence type="predicted"/>
<reference evidence="2 4" key="2">
    <citation type="submission" date="2018-07" db="EMBL/GenBank/DDBJ databases">
        <title>Complete genome of the Arcobacter bivalviorum type strain LMG 26154.</title>
        <authorList>
            <person name="Miller W.G."/>
            <person name="Yee E."/>
            <person name="Bono J.L."/>
        </authorList>
    </citation>
    <scope>NUCLEOTIDE SEQUENCE [LARGE SCALE GENOMIC DNA]</scope>
    <source>
        <strain evidence="2 4">LMG 26154</strain>
    </source>
</reference>
<keyword evidence="5" id="KW-1185">Reference proteome</keyword>
<dbReference type="Pfam" id="PF07963">
    <property type="entry name" value="N_methyl"/>
    <property type="match status" value="1"/>
</dbReference>
<dbReference type="InterPro" id="IPR012902">
    <property type="entry name" value="N_methyl_site"/>
</dbReference>
<reference evidence="3 5" key="1">
    <citation type="submission" date="2017-10" db="EMBL/GenBank/DDBJ databases">
        <title>Genomics of the genus Arcobacter.</title>
        <authorList>
            <person name="Perez-Cataluna A."/>
            <person name="Figueras M.J."/>
        </authorList>
    </citation>
    <scope>NUCLEOTIDE SEQUENCE [LARGE SCALE GENOMIC DNA]</scope>
    <source>
        <strain evidence="3 5">CECT 7835</strain>
    </source>
</reference>
<keyword evidence="1" id="KW-0472">Membrane</keyword>
<evidence type="ECO:0000313" key="3">
    <source>
        <dbReference type="EMBL" id="RXK11281.1"/>
    </source>
</evidence>
<organism evidence="3 5">
    <name type="scientific">Halarcobacter bivalviorum</name>
    <dbReference type="NCBI Taxonomy" id="663364"/>
    <lineage>
        <taxon>Bacteria</taxon>
        <taxon>Pseudomonadati</taxon>
        <taxon>Campylobacterota</taxon>
        <taxon>Epsilonproteobacteria</taxon>
        <taxon>Campylobacterales</taxon>
        <taxon>Arcobacteraceae</taxon>
        <taxon>Halarcobacter</taxon>
    </lineage>
</organism>